<evidence type="ECO:0000256" key="9">
    <source>
        <dbReference type="ARBA" id="ARBA00023136"/>
    </source>
</evidence>
<keyword evidence="9 11" id="KW-0472">Membrane</keyword>
<keyword evidence="6 11" id="KW-0256">Endoplasmic reticulum</keyword>
<dbReference type="GO" id="GO:0051028">
    <property type="term" value="P:mRNA transport"/>
    <property type="evidence" value="ECO:0007669"/>
    <property type="project" value="UniProtKB-UniRule"/>
</dbReference>
<evidence type="ECO:0000256" key="10">
    <source>
        <dbReference type="ARBA" id="ARBA00024975"/>
    </source>
</evidence>
<dbReference type="OrthoDB" id="6088208at2759"/>
<evidence type="ECO:0000256" key="5">
    <source>
        <dbReference type="ARBA" id="ARBA00022816"/>
    </source>
</evidence>
<dbReference type="GO" id="GO:0005789">
    <property type="term" value="C:endoplasmic reticulum membrane"/>
    <property type="evidence" value="ECO:0007669"/>
    <property type="project" value="UniProtKB-SubCell"/>
</dbReference>
<evidence type="ECO:0000256" key="4">
    <source>
        <dbReference type="ARBA" id="ARBA00022448"/>
    </source>
</evidence>
<evidence type="ECO:0000256" key="6">
    <source>
        <dbReference type="ARBA" id="ARBA00022824"/>
    </source>
</evidence>
<feature type="compositionally biased region" description="Basic residues" evidence="12">
    <location>
        <begin position="386"/>
        <end position="399"/>
    </location>
</feature>
<keyword evidence="5 11" id="KW-0509">mRNA transport</keyword>
<feature type="compositionally biased region" description="Low complexity" evidence="12">
    <location>
        <begin position="424"/>
        <end position="481"/>
    </location>
</feature>
<comment type="subcellular location">
    <subcellularLocation>
        <location evidence="1 11">Endoplasmic reticulum membrane</location>
        <topology evidence="1 11">Peripheral membrane protein</topology>
    </subcellularLocation>
</comment>
<keyword evidence="4 11" id="KW-0813">Transport</keyword>
<name>A0A8J5QFS1_9ASCO</name>
<organism evidence="13 14">
    <name type="scientific">[Candida] subhashii</name>
    <dbReference type="NCBI Taxonomy" id="561895"/>
    <lineage>
        <taxon>Eukaryota</taxon>
        <taxon>Fungi</taxon>
        <taxon>Dikarya</taxon>
        <taxon>Ascomycota</taxon>
        <taxon>Saccharomycotina</taxon>
        <taxon>Pichiomycetes</taxon>
        <taxon>Debaryomycetaceae</taxon>
        <taxon>Spathaspora</taxon>
    </lineage>
</organism>
<evidence type="ECO:0000313" key="14">
    <source>
        <dbReference type="Proteomes" id="UP000694255"/>
    </source>
</evidence>
<evidence type="ECO:0000256" key="1">
    <source>
        <dbReference type="ARBA" id="ARBA00004406"/>
    </source>
</evidence>
<comment type="function">
    <text evidence="10">RNA-binding protein that binds specific mRNAs including the ASH1 mRNA, coding for a repressor of the HO endonuclease. Part of the mRNA localization machinery that restricts accumulation of certain proteins to the bud and in the daughter cell. Required for the delivery of cortical endoplasmic reticulum into the emerging bud.</text>
</comment>
<dbReference type="GO" id="GO:0003723">
    <property type="term" value="F:RNA binding"/>
    <property type="evidence" value="ECO:0007669"/>
    <property type="project" value="UniProtKB-KW"/>
</dbReference>
<feature type="region of interest" description="Disordered" evidence="12">
    <location>
        <begin position="333"/>
        <end position="508"/>
    </location>
</feature>
<feature type="compositionally biased region" description="Polar residues" evidence="12">
    <location>
        <begin position="351"/>
        <end position="361"/>
    </location>
</feature>
<evidence type="ECO:0000256" key="7">
    <source>
        <dbReference type="ARBA" id="ARBA00022884"/>
    </source>
</evidence>
<keyword evidence="7 11" id="KW-0694">RNA-binding</keyword>
<dbReference type="EMBL" id="JAGSYN010000184">
    <property type="protein sequence ID" value="KAG7662142.1"/>
    <property type="molecule type" value="Genomic_DNA"/>
</dbReference>
<protein>
    <recommendedName>
        <fullName evidence="3 11">SWI5-dependent HO expression protein 3</fullName>
    </recommendedName>
</protein>
<feature type="compositionally biased region" description="Basic and acidic residues" evidence="12">
    <location>
        <begin position="367"/>
        <end position="377"/>
    </location>
</feature>
<comment type="similarity">
    <text evidence="2 11">Belongs to the SHE3 family.</text>
</comment>
<dbReference type="Pfam" id="PF17078">
    <property type="entry name" value="SHE3"/>
    <property type="match status" value="1"/>
</dbReference>
<evidence type="ECO:0000256" key="8">
    <source>
        <dbReference type="ARBA" id="ARBA00023054"/>
    </source>
</evidence>
<keyword evidence="14" id="KW-1185">Reference proteome</keyword>
<proteinExistence type="inferred from homology"/>
<accession>A0A8J5QFS1</accession>
<gene>
    <name evidence="11" type="primary">SHE3</name>
    <name evidence="13" type="ORF">J8A68_004404</name>
</gene>
<dbReference type="AlphaFoldDB" id="A0A8J5QFS1"/>
<dbReference type="Proteomes" id="UP000694255">
    <property type="component" value="Unassembled WGS sequence"/>
</dbReference>
<feature type="compositionally biased region" description="Low complexity" evidence="12">
    <location>
        <begin position="289"/>
        <end position="303"/>
    </location>
</feature>
<feature type="region of interest" description="Disordered" evidence="12">
    <location>
        <begin position="284"/>
        <end position="303"/>
    </location>
</feature>
<sequence length="508" mass="57349">MEDTSMTLVNIATSSPTKVSSSSKVIESLHAKIDMLTEELSITKANLEEITKKHQISSKRCDSYVDQLANSHHENDVLTALLKRKERRIIDLENSHNELIDINEGLKLNYKNLSIRCENLQENNMNSMGEYERLKISYDALLSGQHEYKNYYKSQIDHLQNEFDKYKLESEKKYQLLNQDLNKNDKDIDTLLDSLVNKRTKMDNIYVSKNNQILELLSTLATATKLHGQESKSVLEQNVNVINELVAMFPDMEQNLQTHLQATVNIDELLGETQQVLEDQAQLEDEEISSPVTSTTNINTSTTSISRNNTLKKRRNRNSIRIESRNVTPTVNNNIINLPKSRGVGSVKPSGANSAASSPRLSMNGEFESHGNFHSDQENTNNNNYTHRRSGSVNYHRRQYSNTGNINYTNNGNSGYGNGGGRGRNSSNVSANGNVNGYGHNYNNNGNANYSYNNNANANYNNSNGNVNYNNTNSNGNSNNNRQKRRSYTQNTNKRNSQMFEHNLALTG</sequence>
<feature type="compositionally biased region" description="Low complexity" evidence="12">
    <location>
        <begin position="400"/>
        <end position="413"/>
    </location>
</feature>
<keyword evidence="8 11" id="KW-0175">Coiled coil</keyword>
<evidence type="ECO:0000256" key="11">
    <source>
        <dbReference type="RuleBase" id="RU362142"/>
    </source>
</evidence>
<evidence type="ECO:0000256" key="3">
    <source>
        <dbReference type="ARBA" id="ARBA00019884"/>
    </source>
</evidence>
<feature type="compositionally biased region" description="Gly residues" evidence="12">
    <location>
        <begin position="414"/>
        <end position="423"/>
    </location>
</feature>
<evidence type="ECO:0000256" key="12">
    <source>
        <dbReference type="SAM" id="MobiDB-lite"/>
    </source>
</evidence>
<dbReference type="InterPro" id="IPR031398">
    <property type="entry name" value="She3"/>
</dbReference>
<evidence type="ECO:0000256" key="2">
    <source>
        <dbReference type="ARBA" id="ARBA00008123"/>
    </source>
</evidence>
<evidence type="ECO:0000313" key="13">
    <source>
        <dbReference type="EMBL" id="KAG7662142.1"/>
    </source>
</evidence>
<feature type="compositionally biased region" description="Polar residues" evidence="12">
    <location>
        <begin position="488"/>
        <end position="500"/>
    </location>
</feature>
<feature type="coiled-coil region" evidence="11">
    <location>
        <begin position="26"/>
        <end position="169"/>
    </location>
</feature>
<dbReference type="GO" id="GO:0048309">
    <property type="term" value="P:endoplasmic reticulum inheritance"/>
    <property type="evidence" value="ECO:0007669"/>
    <property type="project" value="InterPro"/>
</dbReference>
<reference evidence="13 14" key="1">
    <citation type="journal article" date="2021" name="DNA Res.">
        <title>Genome analysis of Candida subhashii reveals its hybrid nature and dual mitochondrial genome conformations.</title>
        <authorList>
            <person name="Mixao V."/>
            <person name="Hegedusova E."/>
            <person name="Saus E."/>
            <person name="Pryszcz L.P."/>
            <person name="Cillingova A."/>
            <person name="Nosek J."/>
            <person name="Gabaldon T."/>
        </authorList>
    </citation>
    <scope>NUCLEOTIDE SEQUENCE [LARGE SCALE GENOMIC DNA]</scope>
    <source>
        <strain evidence="13 14">CBS 10753</strain>
    </source>
</reference>
<comment type="caution">
    <text evidence="13">The sequence shown here is derived from an EMBL/GenBank/DDBJ whole genome shotgun (WGS) entry which is preliminary data.</text>
</comment>